<reference evidence="3" key="1">
    <citation type="journal article" date="2019" name="Int. J. Syst. Evol. Microbiol.">
        <title>The Global Catalogue of Microorganisms (GCM) 10K type strain sequencing project: providing services to taxonomists for standard genome sequencing and annotation.</title>
        <authorList>
            <consortium name="The Broad Institute Genomics Platform"/>
            <consortium name="The Broad Institute Genome Sequencing Center for Infectious Disease"/>
            <person name="Wu L."/>
            <person name="Ma J."/>
        </authorList>
    </citation>
    <scope>NUCLEOTIDE SEQUENCE [LARGE SCALE GENOMIC DNA]</scope>
    <source>
        <strain evidence="3">CGMCC 1.15480</strain>
    </source>
</reference>
<accession>A0ABQ1PHD7</accession>
<dbReference type="RefSeq" id="WP_188668787.1">
    <property type="nucleotide sequence ID" value="NZ_BMJI01000019.1"/>
</dbReference>
<comment type="caution">
    <text evidence="2">The sequence shown here is derived from an EMBL/GenBank/DDBJ whole genome shotgun (WGS) entry which is preliminary data.</text>
</comment>
<organism evidence="2 3">
    <name type="scientific">Tersicoccus solisilvae</name>
    <dbReference type="NCBI Taxonomy" id="1882339"/>
    <lineage>
        <taxon>Bacteria</taxon>
        <taxon>Bacillati</taxon>
        <taxon>Actinomycetota</taxon>
        <taxon>Actinomycetes</taxon>
        <taxon>Micrococcales</taxon>
        <taxon>Micrococcaceae</taxon>
        <taxon>Tersicoccus</taxon>
    </lineage>
</organism>
<dbReference type="Pfam" id="PF19736">
    <property type="entry name" value="DUF6226"/>
    <property type="match status" value="1"/>
</dbReference>
<feature type="region of interest" description="Disordered" evidence="1">
    <location>
        <begin position="355"/>
        <end position="378"/>
    </location>
</feature>
<dbReference type="Proteomes" id="UP000597761">
    <property type="component" value="Unassembled WGS sequence"/>
</dbReference>
<name>A0ABQ1PHD7_9MICC</name>
<dbReference type="EMBL" id="BMJI01000019">
    <property type="protein sequence ID" value="GGC97182.1"/>
    <property type="molecule type" value="Genomic_DNA"/>
</dbReference>
<evidence type="ECO:0000313" key="3">
    <source>
        <dbReference type="Proteomes" id="UP000597761"/>
    </source>
</evidence>
<protein>
    <submittedName>
        <fullName evidence="2">Uncharacterized protein</fullName>
    </submittedName>
</protein>
<keyword evidence="3" id="KW-1185">Reference proteome</keyword>
<evidence type="ECO:0000313" key="2">
    <source>
        <dbReference type="EMBL" id="GGC97182.1"/>
    </source>
</evidence>
<proteinExistence type="predicted"/>
<gene>
    <name evidence="2" type="ORF">GCM10011512_25260</name>
</gene>
<dbReference type="InterPro" id="IPR045773">
    <property type="entry name" value="DUF6226"/>
</dbReference>
<sequence>MRSHRLFPGPARPLPVAEEIPRGYAEYRLVAEAPAPPTVHHATGYDAFADLLTRRAQDVRLLARRPDLLVPLVRDLTDVLVGDPALRRSAAVFWGNALVAVREGSAWMTSSGGSGLMVGDGGRGMDPGIAVDMLVGVRTAVDAGVDPADFPQPEQLRSMFAQSIDAWMTDPPWVDPIIALGDPDAVPDVVEVAAGYRRPPAVDEAIAADARRYPPRAMGEQPRDEEYSATTRIERYRPLHTVADALIDYLATTFVCEVRDGGGEPAGPTAHGVEELHATVRDVVVSTGLPRCADLRFRYTDYPSVVVATGVFTERLTPFCGCDACDEPLESSVDDLEWTVLTVAGGGFTERLSADGTEQTTRLASVDRGESGTSSNHQPSADLAAVLARLADVAGGWEPWPRRR</sequence>
<evidence type="ECO:0000256" key="1">
    <source>
        <dbReference type="SAM" id="MobiDB-lite"/>
    </source>
</evidence>